<dbReference type="SMART" id="SM00316">
    <property type="entry name" value="S1"/>
    <property type="match status" value="1"/>
</dbReference>
<dbReference type="GO" id="GO:0046872">
    <property type="term" value="F:metal ion binding"/>
    <property type="evidence" value="ECO:0007669"/>
    <property type="project" value="UniProtKB-KW"/>
</dbReference>
<dbReference type="PANTHER" id="PTHR30001:SF0">
    <property type="entry name" value="RIBONUCLEASE G"/>
    <property type="match status" value="1"/>
</dbReference>
<dbReference type="Pfam" id="PF10150">
    <property type="entry name" value="RNase_E_G"/>
    <property type="match status" value="1"/>
</dbReference>
<sequence length="468" mass="54477">MHKQILIDDALSFMRIGILSEGTLHQVYIQDEEDVLSQNTVVQGQVQKVVKNLKAAFIDFGKDKNGLLHFSGVPETYLKHLQPGMRLPVQVQKENKGEKGDRLTAMVSIQGYYLVALPFETGIQISKKIKDKHIKAELKSWIEEVALEDVGFIVRTNAEKASKEELIDEAAFLLEKVTQFRKMKDAMQKGTTLIEMDSLYWQVIKEHVTPEDSVEIICNNDQILKDVEERQKVFLKNVEFTYKVYPYCENIFRLFSIEKDFMDILKRKIWLKNGGNIVVDYTEAMTVIDVNSAKAIEGKNSNVAVRKLNELAIEESLYQIMRRNLSGIIIIDLVDLKSKEDRIQLYEFAKKRFMALDGRRSKIYPLTELDLLQITRTKKYLPIHQKLKTAEGEYHFNYIFFEIEQKIKLTASETAMKQIYLYGHSELLTWIKTTERDRLIEETYGIKLHLIEKTSLSKRSYEIKYHLA</sequence>
<dbReference type="GO" id="GO:0016787">
    <property type="term" value="F:hydrolase activity"/>
    <property type="evidence" value="ECO:0007669"/>
    <property type="project" value="UniProtKB-KW"/>
</dbReference>
<reference evidence="7" key="1">
    <citation type="submission" date="2020-08" db="EMBL/GenBank/DDBJ databases">
        <title>Genome public.</title>
        <authorList>
            <person name="Liu C."/>
            <person name="Sun Q."/>
        </authorList>
    </citation>
    <scope>NUCLEOTIDE SEQUENCE</scope>
    <source>
        <strain evidence="7">NSJ-12</strain>
    </source>
</reference>
<dbReference type="GO" id="GO:0006364">
    <property type="term" value="P:rRNA processing"/>
    <property type="evidence" value="ECO:0007669"/>
    <property type="project" value="TreeGrafter"/>
</dbReference>
<dbReference type="SUPFAM" id="SSF50249">
    <property type="entry name" value="Nucleic acid-binding proteins"/>
    <property type="match status" value="1"/>
</dbReference>
<evidence type="ECO:0000256" key="3">
    <source>
        <dbReference type="ARBA" id="ARBA00022801"/>
    </source>
</evidence>
<evidence type="ECO:0000256" key="1">
    <source>
        <dbReference type="ARBA" id="ARBA00001946"/>
    </source>
</evidence>
<organism evidence="7 8">
    <name type="scientific">Zhenhengia yiwuensis</name>
    <dbReference type="NCBI Taxonomy" id="2763666"/>
    <lineage>
        <taxon>Bacteria</taxon>
        <taxon>Bacillati</taxon>
        <taxon>Bacillota</taxon>
        <taxon>Clostridia</taxon>
        <taxon>Lachnospirales</taxon>
        <taxon>Lachnospiraceae</taxon>
        <taxon>Zhenhengia</taxon>
    </lineage>
</organism>
<dbReference type="GO" id="GO:0003723">
    <property type="term" value="F:RNA binding"/>
    <property type="evidence" value="ECO:0007669"/>
    <property type="project" value="UniProtKB-KW"/>
</dbReference>
<dbReference type="InterPro" id="IPR003029">
    <property type="entry name" value="S1_domain"/>
</dbReference>
<name>A0A926EI16_9FIRM</name>
<proteinExistence type="predicted"/>
<dbReference type="InterPro" id="IPR004659">
    <property type="entry name" value="RNase_E/G"/>
</dbReference>
<dbReference type="EMBL" id="JACRSY010000009">
    <property type="protein sequence ID" value="MBC8579370.1"/>
    <property type="molecule type" value="Genomic_DNA"/>
</dbReference>
<evidence type="ECO:0000259" key="6">
    <source>
        <dbReference type="PROSITE" id="PS50126"/>
    </source>
</evidence>
<comment type="cofactor">
    <cofactor evidence="1">
        <name>Mg(2+)</name>
        <dbReference type="ChEBI" id="CHEBI:18420"/>
    </cofactor>
</comment>
<dbReference type="InterPro" id="IPR019307">
    <property type="entry name" value="RNA-bd_AU-1/RNase_E/G"/>
</dbReference>
<dbReference type="GO" id="GO:0005737">
    <property type="term" value="C:cytoplasm"/>
    <property type="evidence" value="ECO:0007669"/>
    <property type="project" value="TreeGrafter"/>
</dbReference>
<dbReference type="GO" id="GO:0004540">
    <property type="term" value="F:RNA nuclease activity"/>
    <property type="evidence" value="ECO:0007669"/>
    <property type="project" value="InterPro"/>
</dbReference>
<protein>
    <submittedName>
        <fullName evidence="7">Ribonuclease E/G</fullName>
    </submittedName>
</protein>
<evidence type="ECO:0000256" key="2">
    <source>
        <dbReference type="ARBA" id="ARBA00022723"/>
    </source>
</evidence>
<keyword evidence="8" id="KW-1185">Reference proteome</keyword>
<dbReference type="PANTHER" id="PTHR30001">
    <property type="entry name" value="RIBONUCLEASE"/>
    <property type="match status" value="1"/>
</dbReference>
<keyword evidence="4" id="KW-0460">Magnesium</keyword>
<evidence type="ECO:0000313" key="8">
    <source>
        <dbReference type="Proteomes" id="UP000655830"/>
    </source>
</evidence>
<evidence type="ECO:0000256" key="4">
    <source>
        <dbReference type="ARBA" id="ARBA00022842"/>
    </source>
</evidence>
<dbReference type="PROSITE" id="PS50126">
    <property type="entry name" value="S1"/>
    <property type="match status" value="1"/>
</dbReference>
<dbReference type="AlphaFoldDB" id="A0A926EI16"/>
<comment type="caution">
    <text evidence="7">The sequence shown here is derived from an EMBL/GenBank/DDBJ whole genome shotgun (WGS) entry which is preliminary data.</text>
</comment>
<keyword evidence="2" id="KW-0479">Metal-binding</keyword>
<accession>A0A926EI16</accession>
<gene>
    <name evidence="7" type="ORF">H8718_07500</name>
</gene>
<feature type="domain" description="S1 motif" evidence="6">
    <location>
        <begin position="39"/>
        <end position="110"/>
    </location>
</feature>
<dbReference type="Gene3D" id="2.40.50.140">
    <property type="entry name" value="Nucleic acid-binding proteins"/>
    <property type="match status" value="1"/>
</dbReference>
<dbReference type="InterPro" id="IPR012340">
    <property type="entry name" value="NA-bd_OB-fold"/>
</dbReference>
<evidence type="ECO:0000313" key="7">
    <source>
        <dbReference type="EMBL" id="MBC8579370.1"/>
    </source>
</evidence>
<keyword evidence="5" id="KW-0694">RNA-binding</keyword>
<dbReference type="Proteomes" id="UP000655830">
    <property type="component" value="Unassembled WGS sequence"/>
</dbReference>
<keyword evidence="3" id="KW-0378">Hydrolase</keyword>
<evidence type="ECO:0000256" key="5">
    <source>
        <dbReference type="ARBA" id="ARBA00022884"/>
    </source>
</evidence>
<dbReference type="RefSeq" id="WP_249332456.1">
    <property type="nucleotide sequence ID" value="NZ_JACRSY010000009.1"/>
</dbReference>